<organism evidence="2 3">
    <name type="scientific">Elysia crispata</name>
    <name type="common">lettuce slug</name>
    <dbReference type="NCBI Taxonomy" id="231223"/>
    <lineage>
        <taxon>Eukaryota</taxon>
        <taxon>Metazoa</taxon>
        <taxon>Spiralia</taxon>
        <taxon>Lophotrochozoa</taxon>
        <taxon>Mollusca</taxon>
        <taxon>Gastropoda</taxon>
        <taxon>Heterobranchia</taxon>
        <taxon>Euthyneura</taxon>
        <taxon>Panpulmonata</taxon>
        <taxon>Sacoglossa</taxon>
        <taxon>Placobranchoidea</taxon>
        <taxon>Plakobranchidae</taxon>
        <taxon>Elysia</taxon>
    </lineage>
</organism>
<evidence type="ECO:0000313" key="3">
    <source>
        <dbReference type="Proteomes" id="UP001283361"/>
    </source>
</evidence>
<accession>A0AAE0YWN6</accession>
<protein>
    <submittedName>
        <fullName evidence="2">Uncharacterized protein</fullName>
    </submittedName>
</protein>
<comment type="caution">
    <text evidence="2">The sequence shown here is derived from an EMBL/GenBank/DDBJ whole genome shotgun (WGS) entry which is preliminary data.</text>
</comment>
<feature type="compositionally biased region" description="Basic and acidic residues" evidence="1">
    <location>
        <begin position="172"/>
        <end position="186"/>
    </location>
</feature>
<dbReference type="AlphaFoldDB" id="A0AAE0YWN6"/>
<name>A0AAE0YWN6_9GAST</name>
<reference evidence="2" key="1">
    <citation type="journal article" date="2023" name="G3 (Bethesda)">
        <title>A reference genome for the long-term kleptoplast-retaining sea slug Elysia crispata morphotype clarki.</title>
        <authorList>
            <person name="Eastman K.E."/>
            <person name="Pendleton A.L."/>
            <person name="Shaikh M.A."/>
            <person name="Suttiyut T."/>
            <person name="Ogas R."/>
            <person name="Tomko P."/>
            <person name="Gavelis G."/>
            <person name="Widhalm J.R."/>
            <person name="Wisecaver J.H."/>
        </authorList>
    </citation>
    <scope>NUCLEOTIDE SEQUENCE</scope>
    <source>
        <strain evidence="2">ECLA1</strain>
    </source>
</reference>
<evidence type="ECO:0000313" key="2">
    <source>
        <dbReference type="EMBL" id="KAK3758465.1"/>
    </source>
</evidence>
<proteinExistence type="predicted"/>
<evidence type="ECO:0000256" key="1">
    <source>
        <dbReference type="SAM" id="MobiDB-lite"/>
    </source>
</evidence>
<dbReference type="Proteomes" id="UP001283361">
    <property type="component" value="Unassembled WGS sequence"/>
</dbReference>
<keyword evidence="3" id="KW-1185">Reference proteome</keyword>
<dbReference type="EMBL" id="JAWDGP010005269">
    <property type="protein sequence ID" value="KAK3758465.1"/>
    <property type="molecule type" value="Genomic_DNA"/>
</dbReference>
<sequence length="397" mass="45333">MCRTRSQTLKQLSEELTERGRHGISWSNAELKLSALTQLGSVKIPLPRKTLTLHGIKFPVDITKHIAHPIHAIILVRYRSEVNSAVIKSDSDLHNQDQHTLQFSMTPLHHAGCQSDMRWSDRVGQGTRQESMPCTVDITDHKTFPGCSDTTGQTKDAEETGISKVAKQRPKSWSDRVGKCLRKESTPSDITNHNTFFRWSDKINQSKRREETEITNLANQSHYKRWSDEIGNPQGNARDDISHMINQQHNVRWSDGEDETSREDAAAASNLTNHHPCSDREDQSTVDGKFNMDSLTTYESFTHWSHGNDQTSNDDTTETSYLTNHQHYPFWSDRIEKSSYESRVEVSSLADHLQHHTGDRVLIKNMVSCRNYLSWLDGDDQSTHDGESEITKLNNCH</sequence>
<feature type="region of interest" description="Disordered" evidence="1">
    <location>
        <begin position="145"/>
        <end position="193"/>
    </location>
</feature>
<feature type="region of interest" description="Disordered" evidence="1">
    <location>
        <begin position="253"/>
        <end position="288"/>
    </location>
</feature>
<gene>
    <name evidence="2" type="ORF">RRG08_058735</name>
</gene>